<accession>A0A421B5N1</accession>
<name>A0A421B5N1_9PSEU</name>
<dbReference type="Proteomes" id="UP000282454">
    <property type="component" value="Unassembled WGS sequence"/>
</dbReference>
<protein>
    <recommendedName>
        <fullName evidence="3">Nuclease SbcCD subunit C</fullName>
    </recommendedName>
</protein>
<evidence type="ECO:0000256" key="3">
    <source>
        <dbReference type="ARBA" id="ARBA00013368"/>
    </source>
</evidence>
<feature type="coiled-coil region" evidence="4">
    <location>
        <begin position="216"/>
        <end position="284"/>
    </location>
</feature>
<evidence type="ECO:0000256" key="2">
    <source>
        <dbReference type="ARBA" id="ARBA00011322"/>
    </source>
</evidence>
<evidence type="ECO:0000256" key="5">
    <source>
        <dbReference type="SAM" id="MobiDB-lite"/>
    </source>
</evidence>
<sequence>MRLHSITLTNFRQFRGEQHFDLRTDKVKPVTLIFGANGAGKTTLLNAFTWALYGTFSDDVEEQHRLVTDSTWRTIMIGDSAEFGVEVVFDHEGQTYRIRRRSRMRKESDQQSPITPDLELWSTKPDGSSEEVGAPQNMIYTILPRGVSRFFFFNGERIENLVKKDAYSEVKKDIKVLLDLEQVERSLEHLPRVDRRLGNDIRKYGDANVGEIQQAIDELTKRKGILRDERKILEGDLASLEQERSSVLDLLRQNETAKPTQEQRDNVTRQLEEGKIALQEAVNERANIIAKRGFLAFAESLAESTSQMTNAMYQKGALPAPLKREFVDQLLEDEACICGTRLHQHTESWRLVTQWRQRAGLQAVETAWQKLRGQIDPMNADRRDLRDSLSQAVKRIGDLRDSIARLEEQKSELDDKLRNNRQENVQKLESKRIDLDIRHGERQRRLGAVGSELEQVTKNIEKKVRERETAEVTDELAAKARARSNLVRNVQRALDEILTIRSEDMRRRLDAKLKTTFRSITYKNYVPSLNERFELTLHTDVDGVPHPVPKSTGESQILSLSFVAAVSELAREIRRERRAEGDPAEDAGTYPIVMDAAFGSLDHNYQEAVSRALAQMAPQLVVLVSKSQGLGKVVAELNPYVSHLGVIESHTSLAGTTEDDIELGGQNYPYIRPADTDHSLLKEIKR</sequence>
<evidence type="ECO:0000313" key="7">
    <source>
        <dbReference type="EMBL" id="RLK59605.1"/>
    </source>
</evidence>
<dbReference type="GO" id="GO:0016887">
    <property type="term" value="F:ATP hydrolysis activity"/>
    <property type="evidence" value="ECO:0007669"/>
    <property type="project" value="InterPro"/>
</dbReference>
<comment type="caution">
    <text evidence="7">The sequence shown here is derived from an EMBL/GenBank/DDBJ whole genome shotgun (WGS) entry which is preliminary data.</text>
</comment>
<keyword evidence="4" id="KW-0175">Coiled coil</keyword>
<evidence type="ECO:0000256" key="1">
    <source>
        <dbReference type="ARBA" id="ARBA00006930"/>
    </source>
</evidence>
<evidence type="ECO:0000256" key="4">
    <source>
        <dbReference type="SAM" id="Coils"/>
    </source>
</evidence>
<evidence type="ECO:0000313" key="8">
    <source>
        <dbReference type="Proteomes" id="UP000282454"/>
    </source>
</evidence>
<dbReference type="SUPFAM" id="SSF52540">
    <property type="entry name" value="P-loop containing nucleoside triphosphate hydrolases"/>
    <property type="match status" value="1"/>
</dbReference>
<feature type="coiled-coil region" evidence="4">
    <location>
        <begin position="389"/>
        <end position="426"/>
    </location>
</feature>
<dbReference type="RefSeq" id="WP_170224011.1">
    <property type="nucleotide sequence ID" value="NZ_RCDD01000001.1"/>
</dbReference>
<feature type="region of interest" description="Disordered" evidence="5">
    <location>
        <begin position="100"/>
        <end position="129"/>
    </location>
</feature>
<organism evidence="7 8">
    <name type="scientific">Actinokineospora cianjurensis</name>
    <dbReference type="NCBI Taxonomy" id="585224"/>
    <lineage>
        <taxon>Bacteria</taxon>
        <taxon>Bacillati</taxon>
        <taxon>Actinomycetota</taxon>
        <taxon>Actinomycetes</taxon>
        <taxon>Pseudonocardiales</taxon>
        <taxon>Pseudonocardiaceae</taxon>
        <taxon>Actinokineospora</taxon>
    </lineage>
</organism>
<dbReference type="Gene3D" id="3.40.50.300">
    <property type="entry name" value="P-loop containing nucleotide triphosphate hydrolases"/>
    <property type="match status" value="2"/>
</dbReference>
<dbReference type="InterPro" id="IPR027417">
    <property type="entry name" value="P-loop_NTPase"/>
</dbReference>
<dbReference type="Pfam" id="PF13476">
    <property type="entry name" value="AAA_23"/>
    <property type="match status" value="1"/>
</dbReference>
<proteinExistence type="inferred from homology"/>
<keyword evidence="8" id="KW-1185">Reference proteome</keyword>
<reference evidence="7 8" key="1">
    <citation type="submission" date="2018-10" db="EMBL/GenBank/DDBJ databases">
        <title>Genomic Encyclopedia of Archaeal and Bacterial Type Strains, Phase II (KMG-II): from individual species to whole genera.</title>
        <authorList>
            <person name="Goeker M."/>
        </authorList>
    </citation>
    <scope>NUCLEOTIDE SEQUENCE [LARGE SCALE GENOMIC DNA]</scope>
    <source>
        <strain evidence="7 8">DSM 45657</strain>
    </source>
</reference>
<evidence type="ECO:0000259" key="6">
    <source>
        <dbReference type="Pfam" id="PF13476"/>
    </source>
</evidence>
<comment type="subunit">
    <text evidence="2">Heterodimer of SbcC and SbcD.</text>
</comment>
<dbReference type="GO" id="GO:0006302">
    <property type="term" value="P:double-strand break repair"/>
    <property type="evidence" value="ECO:0007669"/>
    <property type="project" value="InterPro"/>
</dbReference>
<dbReference type="PANTHER" id="PTHR32114">
    <property type="entry name" value="ABC TRANSPORTER ABCH.3"/>
    <property type="match status" value="1"/>
</dbReference>
<comment type="similarity">
    <text evidence="1">Belongs to the SMC family. SbcC subfamily.</text>
</comment>
<gene>
    <name evidence="7" type="ORF">CLV68_0086</name>
</gene>
<feature type="domain" description="Rad50/SbcC-type AAA" evidence="6">
    <location>
        <begin position="5"/>
        <end position="241"/>
    </location>
</feature>
<dbReference type="AlphaFoldDB" id="A0A421B5N1"/>
<dbReference type="PANTHER" id="PTHR32114:SF2">
    <property type="entry name" value="ABC TRANSPORTER ABCH.3"/>
    <property type="match status" value="1"/>
</dbReference>
<dbReference type="EMBL" id="RCDD01000001">
    <property type="protein sequence ID" value="RLK59605.1"/>
    <property type="molecule type" value="Genomic_DNA"/>
</dbReference>
<dbReference type="InterPro" id="IPR038729">
    <property type="entry name" value="Rad50/SbcC_AAA"/>
</dbReference>